<dbReference type="EMBL" id="JAUHTC010000091">
    <property type="protein sequence ID" value="MDN4521369.1"/>
    <property type="molecule type" value="Genomic_DNA"/>
</dbReference>
<reference evidence="2" key="1">
    <citation type="submission" date="2023-07" db="EMBL/GenBank/DDBJ databases">
        <title>Degradation of tert-butanol by M. austroafricanum TBA100.</title>
        <authorList>
            <person name="Helbich S."/>
            <person name="Vainshtein Y."/>
        </authorList>
    </citation>
    <scope>NUCLEOTIDE SEQUENCE</scope>
    <source>
        <strain evidence="2">TBA100</strain>
    </source>
</reference>
<evidence type="ECO:0000313" key="2">
    <source>
        <dbReference type="EMBL" id="MDN4521369.1"/>
    </source>
</evidence>
<gene>
    <name evidence="2" type="ORF">QYF68_26625</name>
</gene>
<feature type="region of interest" description="Disordered" evidence="1">
    <location>
        <begin position="73"/>
        <end position="95"/>
    </location>
</feature>
<sequence>MTNRHPATQHLLDQFAYEHLPMSLQIISEPMHAVAHAMADQLLDGPELSTGLRKLLEAKDCLVRQRVIDLKAAGAPKPVNTPEPELRDAGSPSDA</sequence>
<dbReference type="Proteomes" id="UP001172687">
    <property type="component" value="Unassembled WGS sequence"/>
</dbReference>
<protein>
    <recommendedName>
        <fullName evidence="4">HNH endonuclease</fullName>
    </recommendedName>
</protein>
<keyword evidence="3" id="KW-1185">Reference proteome</keyword>
<accession>A0ABT8HKV3</accession>
<dbReference type="RefSeq" id="WP_301161765.1">
    <property type="nucleotide sequence ID" value="NZ_JAUHTC010000091.1"/>
</dbReference>
<evidence type="ECO:0000313" key="3">
    <source>
        <dbReference type="Proteomes" id="UP001172687"/>
    </source>
</evidence>
<name>A0ABT8HKV3_MYCAO</name>
<comment type="caution">
    <text evidence="2">The sequence shown here is derived from an EMBL/GenBank/DDBJ whole genome shotgun (WGS) entry which is preliminary data.</text>
</comment>
<evidence type="ECO:0000256" key="1">
    <source>
        <dbReference type="SAM" id="MobiDB-lite"/>
    </source>
</evidence>
<proteinExistence type="predicted"/>
<organism evidence="2 3">
    <name type="scientific">Mycolicibacterium austroafricanum</name>
    <name type="common">Mycobacterium austroafricanum</name>
    <dbReference type="NCBI Taxonomy" id="39687"/>
    <lineage>
        <taxon>Bacteria</taxon>
        <taxon>Bacillati</taxon>
        <taxon>Actinomycetota</taxon>
        <taxon>Actinomycetes</taxon>
        <taxon>Mycobacteriales</taxon>
        <taxon>Mycobacteriaceae</taxon>
        <taxon>Mycolicibacterium</taxon>
    </lineage>
</organism>
<evidence type="ECO:0008006" key="4">
    <source>
        <dbReference type="Google" id="ProtNLM"/>
    </source>
</evidence>